<dbReference type="SMART" id="SM00490">
    <property type="entry name" value="HELICc"/>
    <property type="match status" value="1"/>
</dbReference>
<dbReference type="GO" id="GO:0003678">
    <property type="term" value="F:DNA helicase activity"/>
    <property type="evidence" value="ECO:0007669"/>
    <property type="project" value="TreeGrafter"/>
</dbReference>
<dbReference type="Gene3D" id="3.90.1150.50">
    <property type="entry name" value="Transcription-repair-coupling factor, D7 domain"/>
    <property type="match status" value="1"/>
</dbReference>
<feature type="non-terminal residue" evidence="4">
    <location>
        <position position="290"/>
    </location>
</feature>
<keyword evidence="2" id="KW-0347">Helicase</keyword>
<dbReference type="InterPro" id="IPR047112">
    <property type="entry name" value="RecG/Mfd"/>
</dbReference>
<dbReference type="SMART" id="SM00982">
    <property type="entry name" value="TRCF"/>
    <property type="match status" value="1"/>
</dbReference>
<dbReference type="Pfam" id="PF03461">
    <property type="entry name" value="TRCF"/>
    <property type="match status" value="1"/>
</dbReference>
<dbReference type="SUPFAM" id="SSF143517">
    <property type="entry name" value="TRCF domain-like"/>
    <property type="match status" value="1"/>
</dbReference>
<gene>
    <name evidence="4" type="ORF">S12H4_26878</name>
</gene>
<organism evidence="4">
    <name type="scientific">marine sediment metagenome</name>
    <dbReference type="NCBI Taxonomy" id="412755"/>
    <lineage>
        <taxon>unclassified sequences</taxon>
        <taxon>metagenomes</taxon>
        <taxon>ecological metagenomes</taxon>
    </lineage>
</organism>
<reference evidence="4" key="1">
    <citation type="journal article" date="2014" name="Front. Microbiol.">
        <title>High frequency of phylogenetically diverse reductive dehalogenase-homologous genes in deep subseafloor sedimentary metagenomes.</title>
        <authorList>
            <person name="Kawai M."/>
            <person name="Futagami T."/>
            <person name="Toyoda A."/>
            <person name="Takaki Y."/>
            <person name="Nishi S."/>
            <person name="Hori S."/>
            <person name="Arai W."/>
            <person name="Tsubouchi T."/>
            <person name="Morono Y."/>
            <person name="Uchiyama I."/>
            <person name="Ito T."/>
            <person name="Fujiyama A."/>
            <person name="Inagaki F."/>
            <person name="Takami H."/>
        </authorList>
    </citation>
    <scope>NUCLEOTIDE SEQUENCE</scope>
    <source>
        <strain evidence="4">Expedition CK06-06</strain>
    </source>
</reference>
<dbReference type="GO" id="GO:0016787">
    <property type="term" value="F:hydrolase activity"/>
    <property type="evidence" value="ECO:0007669"/>
    <property type="project" value="UniProtKB-KW"/>
</dbReference>
<keyword evidence="2" id="KW-0067">ATP-binding</keyword>
<feature type="non-terminal residue" evidence="4">
    <location>
        <position position="1"/>
    </location>
</feature>
<accession>X1TZV1</accession>
<dbReference type="InterPro" id="IPR005118">
    <property type="entry name" value="TRCF_C"/>
</dbReference>
<dbReference type="SUPFAM" id="SSF52540">
    <property type="entry name" value="P-loop containing nucleoside triphosphate hydrolases"/>
    <property type="match status" value="1"/>
</dbReference>
<sequence length="290" mass="33256">NRIENILEIESVVNRVCPNVKTVIAHGQMESRKLEDVMLGFISGEYDVLIATTIIESGLDIPNVNTIFINDAHHFGLSDLHQLRGRVGRSNKKAFCYLMAPPLSLLTPEAKKRLKAIQDFSELGSGFSIALQDLDIRGSGNLLGAEQSGFIADIGFETYHRILDEAISELKENEFRELYSDERSLDKINQQVSQELGKIKFIKDCFIDTDLELMFPDDYIYNITERLRLYRELGNIQDEKNIINFEQNLIDRFGSLPEPARELLNIVRLRWVAMDLGFEKIFLKNQKMIL</sequence>
<dbReference type="PANTHER" id="PTHR47964:SF1">
    <property type="entry name" value="ATP-DEPENDENT DNA HELICASE HOMOLOG RECG, CHLOROPLASTIC"/>
    <property type="match status" value="1"/>
</dbReference>
<evidence type="ECO:0000259" key="3">
    <source>
        <dbReference type="PROSITE" id="PS51194"/>
    </source>
</evidence>
<protein>
    <recommendedName>
        <fullName evidence="3">Helicase C-terminal domain-containing protein</fullName>
    </recommendedName>
</protein>
<dbReference type="EMBL" id="BARW01015296">
    <property type="protein sequence ID" value="GAI93095.1"/>
    <property type="molecule type" value="Genomic_DNA"/>
</dbReference>
<dbReference type="InterPro" id="IPR037235">
    <property type="entry name" value="TRCF-like_C_D7"/>
</dbReference>
<dbReference type="AlphaFoldDB" id="X1TZV1"/>
<dbReference type="GO" id="GO:0006281">
    <property type="term" value="P:DNA repair"/>
    <property type="evidence" value="ECO:0007669"/>
    <property type="project" value="InterPro"/>
</dbReference>
<dbReference type="Gene3D" id="3.40.50.300">
    <property type="entry name" value="P-loop containing nucleotide triphosphate hydrolases"/>
    <property type="match status" value="1"/>
</dbReference>
<dbReference type="InterPro" id="IPR001650">
    <property type="entry name" value="Helicase_C-like"/>
</dbReference>
<dbReference type="PROSITE" id="PS51194">
    <property type="entry name" value="HELICASE_CTER"/>
    <property type="match status" value="1"/>
</dbReference>
<keyword evidence="2" id="KW-0547">Nucleotide-binding</keyword>
<feature type="domain" description="Helicase C-terminal" evidence="3">
    <location>
        <begin position="1"/>
        <end position="135"/>
    </location>
</feature>
<dbReference type="InterPro" id="IPR027417">
    <property type="entry name" value="P-loop_NTPase"/>
</dbReference>
<proteinExistence type="predicted"/>
<keyword evidence="1" id="KW-0378">Hydrolase</keyword>
<dbReference type="PANTHER" id="PTHR47964">
    <property type="entry name" value="ATP-DEPENDENT DNA HELICASE HOMOLOG RECG, CHLOROPLASTIC"/>
    <property type="match status" value="1"/>
</dbReference>
<evidence type="ECO:0000313" key="4">
    <source>
        <dbReference type="EMBL" id="GAI93095.1"/>
    </source>
</evidence>
<comment type="caution">
    <text evidence="4">The sequence shown here is derived from an EMBL/GenBank/DDBJ whole genome shotgun (WGS) entry which is preliminary data.</text>
</comment>
<name>X1TZV1_9ZZZZ</name>
<dbReference type="Pfam" id="PF00271">
    <property type="entry name" value="Helicase_C"/>
    <property type="match status" value="1"/>
</dbReference>
<evidence type="ECO:0000256" key="1">
    <source>
        <dbReference type="ARBA" id="ARBA00022801"/>
    </source>
</evidence>
<evidence type="ECO:0000256" key="2">
    <source>
        <dbReference type="ARBA" id="ARBA00022806"/>
    </source>
</evidence>